<feature type="region of interest" description="Disordered" evidence="1">
    <location>
        <begin position="1"/>
        <end position="44"/>
    </location>
</feature>
<evidence type="ECO:0000313" key="2">
    <source>
        <dbReference type="EMBL" id="MFC6390684.1"/>
    </source>
</evidence>
<name>A0ABW1WR07_9HYPH</name>
<sequence>MHLLDQTIENPDAVASTKQGIREMPTDEAGAPSDDGEMFHGQANVSCRDQREMIFQRKATYDDDL</sequence>
<dbReference type="Proteomes" id="UP001596237">
    <property type="component" value="Unassembled WGS sequence"/>
</dbReference>
<keyword evidence="3" id="KW-1185">Reference proteome</keyword>
<accession>A0ABW1WR07</accession>
<reference evidence="3" key="1">
    <citation type="journal article" date="2019" name="Int. J. Syst. Evol. Microbiol.">
        <title>The Global Catalogue of Microorganisms (GCM) 10K type strain sequencing project: providing services to taxonomists for standard genome sequencing and annotation.</title>
        <authorList>
            <consortium name="The Broad Institute Genomics Platform"/>
            <consortium name="The Broad Institute Genome Sequencing Center for Infectious Disease"/>
            <person name="Wu L."/>
            <person name="Ma J."/>
        </authorList>
    </citation>
    <scope>NUCLEOTIDE SEQUENCE [LARGE SCALE GENOMIC DNA]</scope>
    <source>
        <strain evidence="3">CCUG 36916</strain>
    </source>
</reference>
<proteinExistence type="predicted"/>
<organism evidence="2 3">
    <name type="scientific">Methylorubrum zatmanii</name>
    <dbReference type="NCBI Taxonomy" id="29429"/>
    <lineage>
        <taxon>Bacteria</taxon>
        <taxon>Pseudomonadati</taxon>
        <taxon>Pseudomonadota</taxon>
        <taxon>Alphaproteobacteria</taxon>
        <taxon>Hyphomicrobiales</taxon>
        <taxon>Methylobacteriaceae</taxon>
        <taxon>Methylorubrum</taxon>
    </lineage>
</organism>
<evidence type="ECO:0000256" key="1">
    <source>
        <dbReference type="SAM" id="MobiDB-lite"/>
    </source>
</evidence>
<gene>
    <name evidence="2" type="ORF">ACFQDP_15275</name>
</gene>
<protein>
    <submittedName>
        <fullName evidence="2">Uncharacterized protein</fullName>
    </submittedName>
</protein>
<comment type="caution">
    <text evidence="2">The sequence shown here is derived from an EMBL/GenBank/DDBJ whole genome shotgun (WGS) entry which is preliminary data.</text>
</comment>
<dbReference type="EMBL" id="JBHSTT010000049">
    <property type="protein sequence ID" value="MFC6390684.1"/>
    <property type="molecule type" value="Genomic_DNA"/>
</dbReference>
<dbReference type="RefSeq" id="WP_246481959.1">
    <property type="nucleotide sequence ID" value="NZ_JBHSTT010000049.1"/>
</dbReference>
<evidence type="ECO:0000313" key="3">
    <source>
        <dbReference type="Proteomes" id="UP001596237"/>
    </source>
</evidence>